<dbReference type="SUPFAM" id="SSF63380">
    <property type="entry name" value="Riboflavin synthase domain-like"/>
    <property type="match status" value="1"/>
</dbReference>
<dbReference type="GO" id="GO:0003958">
    <property type="term" value="F:NADPH-hemoprotein reductase activity"/>
    <property type="evidence" value="ECO:0007669"/>
    <property type="project" value="UniProtKB-EC"/>
</dbReference>
<evidence type="ECO:0000256" key="5">
    <source>
        <dbReference type="ARBA" id="ARBA00022827"/>
    </source>
</evidence>
<dbReference type="PANTHER" id="PTHR19384">
    <property type="entry name" value="NITRIC OXIDE SYNTHASE-RELATED"/>
    <property type="match status" value="1"/>
</dbReference>
<evidence type="ECO:0000256" key="4">
    <source>
        <dbReference type="ARBA" id="ARBA00022643"/>
    </source>
</evidence>
<dbReference type="InterPro" id="IPR001709">
    <property type="entry name" value="Flavoprot_Pyr_Nucl_cyt_Rdtase"/>
</dbReference>
<dbReference type="InterPro" id="IPR001094">
    <property type="entry name" value="Flavdoxin-like"/>
</dbReference>
<evidence type="ECO:0000313" key="11">
    <source>
        <dbReference type="EMBL" id="KAJ3216952.1"/>
    </source>
</evidence>
<evidence type="ECO:0000256" key="1">
    <source>
        <dbReference type="ARBA" id="ARBA00001917"/>
    </source>
</evidence>
<evidence type="ECO:0000256" key="6">
    <source>
        <dbReference type="ARBA" id="ARBA00022857"/>
    </source>
</evidence>
<keyword evidence="5" id="KW-0274">FAD</keyword>
<dbReference type="PROSITE" id="PS51384">
    <property type="entry name" value="FAD_FR"/>
    <property type="match status" value="1"/>
</dbReference>
<dbReference type="Pfam" id="PF00667">
    <property type="entry name" value="FAD_binding_1"/>
    <property type="match status" value="1"/>
</dbReference>
<feature type="domain" description="Flavodoxin-like" evidence="9">
    <location>
        <begin position="65"/>
        <end position="233"/>
    </location>
</feature>
<dbReference type="GO" id="GO:0050660">
    <property type="term" value="F:flavin adenine dinucleotide binding"/>
    <property type="evidence" value="ECO:0007669"/>
    <property type="project" value="TreeGrafter"/>
</dbReference>
<dbReference type="Gene3D" id="3.40.50.80">
    <property type="entry name" value="Nucleotide-binding domain of ferredoxin-NADP reductase (FNR) module"/>
    <property type="match status" value="1"/>
</dbReference>
<dbReference type="SUPFAM" id="SSF52218">
    <property type="entry name" value="Flavoproteins"/>
    <property type="match status" value="1"/>
</dbReference>
<keyword evidence="4" id="KW-0288">FMN</keyword>
<keyword evidence="12" id="KW-1185">Reference proteome</keyword>
<keyword evidence="6" id="KW-0521">NADP</keyword>
<dbReference type="Gene3D" id="2.40.30.10">
    <property type="entry name" value="Translation factors"/>
    <property type="match status" value="1"/>
</dbReference>
<protein>
    <recommendedName>
        <fullName evidence="8">NADPH--hemoprotein reductase</fullName>
        <ecNumber evidence="8">1.6.2.4</ecNumber>
    </recommendedName>
</protein>
<dbReference type="Gene3D" id="3.40.50.360">
    <property type="match status" value="1"/>
</dbReference>
<dbReference type="Proteomes" id="UP001211065">
    <property type="component" value="Unassembled WGS sequence"/>
</dbReference>
<name>A0AAD5U275_9FUNG</name>
<dbReference type="PANTHER" id="PTHR19384:SF17">
    <property type="entry name" value="NADPH--CYTOCHROME P450 REDUCTASE"/>
    <property type="match status" value="1"/>
</dbReference>
<dbReference type="Gene3D" id="1.20.990.10">
    <property type="entry name" value="NADPH-cytochrome p450 Reductase, Chain A, domain 3"/>
    <property type="match status" value="1"/>
</dbReference>
<dbReference type="InterPro" id="IPR029039">
    <property type="entry name" value="Flavoprotein-like_sf"/>
</dbReference>
<evidence type="ECO:0000256" key="7">
    <source>
        <dbReference type="ARBA" id="ARBA00023002"/>
    </source>
</evidence>
<dbReference type="PRINTS" id="PR00369">
    <property type="entry name" value="FLAVODOXIN"/>
</dbReference>
<dbReference type="InterPro" id="IPR023173">
    <property type="entry name" value="NADPH_Cyt_P450_Rdtase_alpha"/>
</dbReference>
<dbReference type="EMBL" id="JADGJW010000451">
    <property type="protein sequence ID" value="KAJ3216952.1"/>
    <property type="molecule type" value="Genomic_DNA"/>
</dbReference>
<reference evidence="11" key="1">
    <citation type="submission" date="2020-05" db="EMBL/GenBank/DDBJ databases">
        <title>Phylogenomic resolution of chytrid fungi.</title>
        <authorList>
            <person name="Stajich J.E."/>
            <person name="Amses K."/>
            <person name="Simmons R."/>
            <person name="Seto K."/>
            <person name="Myers J."/>
            <person name="Bonds A."/>
            <person name="Quandt C.A."/>
            <person name="Barry K."/>
            <person name="Liu P."/>
            <person name="Grigoriev I."/>
            <person name="Longcore J.E."/>
            <person name="James T.Y."/>
        </authorList>
    </citation>
    <scope>NUCLEOTIDE SEQUENCE</scope>
    <source>
        <strain evidence="11">JEL0476</strain>
    </source>
</reference>
<dbReference type="Pfam" id="PF00258">
    <property type="entry name" value="Flavodoxin_1"/>
    <property type="match status" value="1"/>
</dbReference>
<sequence>MSALLETTDIILIGLVSAVSVGYFVWKSKSSKPAGPIPVKTPIALPTKQSSFIKLAEEDDNPNQAILFFGSQTGTAEDLATRFAKDLTDTYGINTIVCDFEDYDMEELENWPLREDLEAHGKKWLACFFIATYGEGEPTDNAADFYEWVMNGQGKGPDEAKEDDHMTEGKVFSQLSFTAFGLGNKTYEHYNAMVRRLARRISKCGATLVTPFGEGDDDGSLEEDFLNWKDTALPAIAEYFGAKAVEKKDLPHTPLFIYKEISKITPQLESNIYYGEWSSSSPRRWKTLIPSADGTETFVSDVAPRYTEVRLKRPVRRSSTGGSNAERRNSGIEVIADMKHPYYSRMVLNKPLYSETENFDEFAFDLEHTLPESNEHYKAENGKIRINRQCYHIELDIEGTGIRYKTGDHIGIWAENDPTHVLNIARVLGVENKLDQFFELKPNPKNKTVGKLPFSLPCSIRTALTYYVDLRIALKQHHFEILSKYTKEEIDKEILWKLSIDREFFVNCVEKPQKTLYDILTEFPSVKVPLEVVLAEILPKNTLRYYSISSSSVRHPNKVSMTAVVVRYALANPAIQEISSNSSKKKVIIRQGLVTSYFQRLYNEKLLAVASNLESDKEVPIPKFHLPMYIRTSTFRLPADLTVPIIMVGPGTGVAPFRGFLWERFTAAEEGLDVGSTILFYGCRHPDLDWLYRGEMEDMMKRNLEFQNEDNSGKHFDLEIKTAFSRVPGKVKVYVQHLLKEEKQKVWDILSKKNGNFYVCGDAKNMAHAVNNTLTEIASEMENTDIEGGKNWLKDLKAAGRYSEDTW</sequence>
<dbReference type="GO" id="GO:0010181">
    <property type="term" value="F:FMN binding"/>
    <property type="evidence" value="ECO:0007669"/>
    <property type="project" value="InterPro"/>
</dbReference>
<keyword evidence="7" id="KW-0560">Oxidoreductase</keyword>
<dbReference type="PRINTS" id="PR00371">
    <property type="entry name" value="FPNCR"/>
</dbReference>
<dbReference type="AlphaFoldDB" id="A0AAD5U275"/>
<dbReference type="InterPro" id="IPR003097">
    <property type="entry name" value="CysJ-like_FAD-binding"/>
</dbReference>
<evidence type="ECO:0000256" key="8">
    <source>
        <dbReference type="ARBA" id="ARBA00023797"/>
    </source>
</evidence>
<comment type="cofactor">
    <cofactor evidence="1">
        <name>FMN</name>
        <dbReference type="ChEBI" id="CHEBI:58210"/>
    </cofactor>
</comment>
<dbReference type="PROSITE" id="PS50902">
    <property type="entry name" value="FLAVODOXIN_LIKE"/>
    <property type="match status" value="1"/>
</dbReference>
<comment type="cofactor">
    <cofactor evidence="2">
        <name>FAD</name>
        <dbReference type="ChEBI" id="CHEBI:57692"/>
    </cofactor>
</comment>
<comment type="caution">
    <text evidence="11">The sequence shown here is derived from an EMBL/GenBank/DDBJ whole genome shotgun (WGS) entry which is preliminary data.</text>
</comment>
<evidence type="ECO:0000256" key="3">
    <source>
        <dbReference type="ARBA" id="ARBA00022630"/>
    </source>
</evidence>
<dbReference type="InterPro" id="IPR008254">
    <property type="entry name" value="Flavodoxin/NO_synth"/>
</dbReference>
<dbReference type="InterPro" id="IPR039261">
    <property type="entry name" value="FNR_nucleotide-bd"/>
</dbReference>
<dbReference type="FunFam" id="3.40.50.80:FF:000001">
    <property type="entry name" value="NADPH--cytochrome P450 reductase 1"/>
    <property type="match status" value="1"/>
</dbReference>
<accession>A0AAD5U275</accession>
<evidence type="ECO:0000256" key="2">
    <source>
        <dbReference type="ARBA" id="ARBA00001974"/>
    </source>
</evidence>
<feature type="domain" description="FAD-binding FR-type" evidence="10">
    <location>
        <begin position="339"/>
        <end position="627"/>
    </location>
</feature>
<dbReference type="EC" id="1.6.2.4" evidence="8"/>
<gene>
    <name evidence="11" type="ORF">HK099_005666</name>
</gene>
<dbReference type="InterPro" id="IPR017927">
    <property type="entry name" value="FAD-bd_FR_type"/>
</dbReference>
<organism evidence="11 12">
    <name type="scientific">Clydaea vesicula</name>
    <dbReference type="NCBI Taxonomy" id="447962"/>
    <lineage>
        <taxon>Eukaryota</taxon>
        <taxon>Fungi</taxon>
        <taxon>Fungi incertae sedis</taxon>
        <taxon>Chytridiomycota</taxon>
        <taxon>Chytridiomycota incertae sedis</taxon>
        <taxon>Chytridiomycetes</taxon>
        <taxon>Lobulomycetales</taxon>
        <taxon>Lobulomycetaceae</taxon>
        <taxon>Clydaea</taxon>
    </lineage>
</organism>
<keyword evidence="3" id="KW-0285">Flavoprotein</keyword>
<evidence type="ECO:0000313" key="12">
    <source>
        <dbReference type="Proteomes" id="UP001211065"/>
    </source>
</evidence>
<dbReference type="SUPFAM" id="SSF52343">
    <property type="entry name" value="Ferredoxin reductase-like, C-terminal NADP-linked domain"/>
    <property type="match status" value="1"/>
</dbReference>
<proteinExistence type="predicted"/>
<dbReference type="Pfam" id="PF00175">
    <property type="entry name" value="NAD_binding_1"/>
    <property type="match status" value="1"/>
</dbReference>
<dbReference type="InterPro" id="IPR017938">
    <property type="entry name" value="Riboflavin_synthase-like_b-brl"/>
</dbReference>
<dbReference type="GO" id="GO:0005829">
    <property type="term" value="C:cytosol"/>
    <property type="evidence" value="ECO:0007669"/>
    <property type="project" value="TreeGrafter"/>
</dbReference>
<evidence type="ECO:0000259" key="9">
    <source>
        <dbReference type="PROSITE" id="PS50902"/>
    </source>
</evidence>
<dbReference type="InterPro" id="IPR001433">
    <property type="entry name" value="OxRdtase_FAD/NAD-bd"/>
</dbReference>
<evidence type="ECO:0000259" key="10">
    <source>
        <dbReference type="PROSITE" id="PS51384"/>
    </source>
</evidence>